<gene>
    <name evidence="7" type="primary">rpoE6</name>
    <name evidence="7" type="ORF">SAE02_60050</name>
</gene>
<dbReference type="GO" id="GO:0003677">
    <property type="term" value="F:DNA binding"/>
    <property type="evidence" value="ECO:0007669"/>
    <property type="project" value="InterPro"/>
</dbReference>
<dbReference type="Gene3D" id="1.10.10.10">
    <property type="entry name" value="Winged helix-like DNA-binding domain superfamily/Winged helix DNA-binding domain"/>
    <property type="match status" value="1"/>
</dbReference>
<organism evidence="7 8">
    <name type="scientific">Skermanella aerolata</name>
    <dbReference type="NCBI Taxonomy" id="393310"/>
    <lineage>
        <taxon>Bacteria</taxon>
        <taxon>Pseudomonadati</taxon>
        <taxon>Pseudomonadota</taxon>
        <taxon>Alphaproteobacteria</taxon>
        <taxon>Rhodospirillales</taxon>
        <taxon>Azospirillaceae</taxon>
        <taxon>Skermanella</taxon>
    </lineage>
</organism>
<dbReference type="SUPFAM" id="SSF88659">
    <property type="entry name" value="Sigma3 and sigma4 domains of RNA polymerase sigma factors"/>
    <property type="match status" value="1"/>
</dbReference>
<keyword evidence="4" id="KW-0804">Transcription</keyword>
<evidence type="ECO:0000313" key="7">
    <source>
        <dbReference type="EMBL" id="GEO41857.1"/>
    </source>
</evidence>
<evidence type="ECO:0000259" key="5">
    <source>
        <dbReference type="Pfam" id="PF08281"/>
    </source>
</evidence>
<keyword evidence="7" id="KW-0240">DNA-directed RNA polymerase</keyword>
<dbReference type="RefSeq" id="WP_044436203.1">
    <property type="nucleotide sequence ID" value="NZ_BJYZ01000032.1"/>
</dbReference>
<keyword evidence="8" id="KW-1185">Reference proteome</keyword>
<dbReference type="InterPro" id="IPR053866">
    <property type="entry name" value="PhyR_sigma2"/>
</dbReference>
<dbReference type="Pfam" id="PF08281">
    <property type="entry name" value="Sigma70_r4_2"/>
    <property type="match status" value="1"/>
</dbReference>
<evidence type="ECO:0000259" key="6">
    <source>
        <dbReference type="Pfam" id="PF22029"/>
    </source>
</evidence>
<proteinExistence type="inferred from homology"/>
<dbReference type="GO" id="GO:0006352">
    <property type="term" value="P:DNA-templated transcription initiation"/>
    <property type="evidence" value="ECO:0007669"/>
    <property type="project" value="InterPro"/>
</dbReference>
<dbReference type="InterPro" id="IPR013324">
    <property type="entry name" value="RNA_pol_sigma_r3/r4-like"/>
</dbReference>
<dbReference type="Pfam" id="PF22029">
    <property type="entry name" value="PhyR_sigma2"/>
    <property type="match status" value="1"/>
</dbReference>
<dbReference type="InterPro" id="IPR036388">
    <property type="entry name" value="WH-like_DNA-bd_sf"/>
</dbReference>
<dbReference type="AlphaFoldDB" id="A0A512DZE1"/>
<dbReference type="Proteomes" id="UP000321523">
    <property type="component" value="Unassembled WGS sequence"/>
</dbReference>
<dbReference type="SUPFAM" id="SSF88946">
    <property type="entry name" value="Sigma2 domain of RNA polymerase sigma factors"/>
    <property type="match status" value="1"/>
</dbReference>
<dbReference type="GO" id="GO:0016987">
    <property type="term" value="F:sigma factor activity"/>
    <property type="evidence" value="ECO:0007669"/>
    <property type="project" value="UniProtKB-KW"/>
</dbReference>
<protein>
    <submittedName>
        <fullName evidence="7">DNA-directed RNA polymerase sigma-70 factor</fullName>
    </submittedName>
</protein>
<dbReference type="InterPro" id="IPR013325">
    <property type="entry name" value="RNA_pol_sigma_r2"/>
</dbReference>
<dbReference type="EMBL" id="BJYZ01000032">
    <property type="protein sequence ID" value="GEO41857.1"/>
    <property type="molecule type" value="Genomic_DNA"/>
</dbReference>
<dbReference type="GO" id="GO:0000428">
    <property type="term" value="C:DNA-directed RNA polymerase complex"/>
    <property type="evidence" value="ECO:0007669"/>
    <property type="project" value="UniProtKB-KW"/>
</dbReference>
<comment type="caution">
    <text evidence="7">The sequence shown here is derived from an EMBL/GenBank/DDBJ whole genome shotgun (WGS) entry which is preliminary data.</text>
</comment>
<dbReference type="PANTHER" id="PTHR43133">
    <property type="entry name" value="RNA POLYMERASE ECF-TYPE SIGMA FACTO"/>
    <property type="match status" value="1"/>
</dbReference>
<evidence type="ECO:0000256" key="1">
    <source>
        <dbReference type="ARBA" id="ARBA00010641"/>
    </source>
</evidence>
<evidence type="ECO:0000313" key="8">
    <source>
        <dbReference type="Proteomes" id="UP000321523"/>
    </source>
</evidence>
<dbReference type="NCBIfam" id="TIGR02937">
    <property type="entry name" value="sigma70-ECF"/>
    <property type="match status" value="1"/>
</dbReference>
<evidence type="ECO:0000256" key="4">
    <source>
        <dbReference type="ARBA" id="ARBA00023163"/>
    </source>
</evidence>
<evidence type="ECO:0000256" key="3">
    <source>
        <dbReference type="ARBA" id="ARBA00023082"/>
    </source>
</evidence>
<dbReference type="InterPro" id="IPR039425">
    <property type="entry name" value="RNA_pol_sigma-70-like"/>
</dbReference>
<dbReference type="Gene3D" id="1.10.1740.10">
    <property type="match status" value="1"/>
</dbReference>
<feature type="domain" description="RNA polymerase sigma factor 70 region 4 type 2" evidence="5">
    <location>
        <begin position="103"/>
        <end position="154"/>
    </location>
</feature>
<name>A0A512DZE1_9PROT</name>
<accession>A0A512DZE1</accession>
<dbReference type="InterPro" id="IPR014284">
    <property type="entry name" value="RNA_pol_sigma-70_dom"/>
</dbReference>
<feature type="domain" description="PhyR sigma2" evidence="6">
    <location>
        <begin position="19"/>
        <end position="65"/>
    </location>
</feature>
<keyword evidence="2" id="KW-0805">Transcription regulation</keyword>
<keyword evidence="3" id="KW-0731">Sigma factor</keyword>
<sequence length="172" mass="19714">MQRAEDDVRDALPALYLKLRRFAFTLTGTEDGADDLVQITCERAIRQACQRDPATPLVAWLYSVMNNAWEGERELPPNTEPVSEIPDHDYRSTMVFEDRLMLRSVRRKILDLPEEQRSVVTLVGLEGFSYKETAEMLGIRIGTVMSRLFRGRHALSRMIDMPSRRSVAGQDL</sequence>
<dbReference type="OrthoDB" id="9803470at2"/>
<dbReference type="InterPro" id="IPR013249">
    <property type="entry name" value="RNA_pol_sigma70_r4_t2"/>
</dbReference>
<dbReference type="PANTHER" id="PTHR43133:SF25">
    <property type="entry name" value="RNA POLYMERASE SIGMA FACTOR RFAY-RELATED"/>
    <property type="match status" value="1"/>
</dbReference>
<evidence type="ECO:0000256" key="2">
    <source>
        <dbReference type="ARBA" id="ARBA00023015"/>
    </source>
</evidence>
<comment type="similarity">
    <text evidence="1">Belongs to the sigma-70 factor family. ECF subfamily.</text>
</comment>
<reference evidence="7 8" key="1">
    <citation type="submission" date="2019-07" db="EMBL/GenBank/DDBJ databases">
        <title>Whole genome shotgun sequence of Skermanella aerolata NBRC 106429.</title>
        <authorList>
            <person name="Hosoyama A."/>
            <person name="Uohara A."/>
            <person name="Ohji S."/>
            <person name="Ichikawa N."/>
        </authorList>
    </citation>
    <scope>NUCLEOTIDE SEQUENCE [LARGE SCALE GENOMIC DNA]</scope>
    <source>
        <strain evidence="7 8">NBRC 106429</strain>
    </source>
</reference>
<dbReference type="CDD" id="cd06171">
    <property type="entry name" value="Sigma70_r4"/>
    <property type="match status" value="1"/>
</dbReference>